<dbReference type="InParanoid" id="A0A409X0K0"/>
<name>A0A409X0K0_PSICY</name>
<dbReference type="Proteomes" id="UP000283269">
    <property type="component" value="Unassembled WGS sequence"/>
</dbReference>
<evidence type="ECO:0000313" key="2">
    <source>
        <dbReference type="Proteomes" id="UP000283269"/>
    </source>
</evidence>
<organism evidence="1 2">
    <name type="scientific">Psilocybe cyanescens</name>
    <dbReference type="NCBI Taxonomy" id="93625"/>
    <lineage>
        <taxon>Eukaryota</taxon>
        <taxon>Fungi</taxon>
        <taxon>Dikarya</taxon>
        <taxon>Basidiomycota</taxon>
        <taxon>Agaricomycotina</taxon>
        <taxon>Agaricomycetes</taxon>
        <taxon>Agaricomycetidae</taxon>
        <taxon>Agaricales</taxon>
        <taxon>Agaricineae</taxon>
        <taxon>Strophariaceae</taxon>
        <taxon>Psilocybe</taxon>
    </lineage>
</organism>
<sequence length="72" mass="7738">MNGVMLISTGETLATPSPADPIFVIIHSPTVLPASAHPRADHVRRHIGCLVRERGRQISSSRGARTIENEVG</sequence>
<dbReference type="AlphaFoldDB" id="A0A409X0K0"/>
<dbReference type="EMBL" id="NHYD01002899">
    <property type="protein sequence ID" value="PPQ84303.1"/>
    <property type="molecule type" value="Genomic_DNA"/>
</dbReference>
<keyword evidence="2" id="KW-1185">Reference proteome</keyword>
<reference evidence="1 2" key="1">
    <citation type="journal article" date="2018" name="Evol. Lett.">
        <title>Horizontal gene cluster transfer increased hallucinogenic mushroom diversity.</title>
        <authorList>
            <person name="Reynolds H.T."/>
            <person name="Vijayakumar V."/>
            <person name="Gluck-Thaler E."/>
            <person name="Korotkin H.B."/>
            <person name="Matheny P.B."/>
            <person name="Slot J.C."/>
        </authorList>
    </citation>
    <scope>NUCLEOTIDE SEQUENCE [LARGE SCALE GENOMIC DNA]</scope>
    <source>
        <strain evidence="1 2">2631</strain>
    </source>
</reference>
<evidence type="ECO:0000313" key="1">
    <source>
        <dbReference type="EMBL" id="PPQ84303.1"/>
    </source>
</evidence>
<protein>
    <submittedName>
        <fullName evidence="1">Uncharacterized protein</fullName>
    </submittedName>
</protein>
<gene>
    <name evidence="1" type="ORF">CVT25_011561</name>
</gene>
<proteinExistence type="predicted"/>
<accession>A0A409X0K0</accession>
<comment type="caution">
    <text evidence="1">The sequence shown here is derived from an EMBL/GenBank/DDBJ whole genome shotgun (WGS) entry which is preliminary data.</text>
</comment>